<evidence type="ECO:0000313" key="2">
    <source>
        <dbReference type="EMBL" id="VVD61922.1"/>
    </source>
</evidence>
<dbReference type="EMBL" id="CABPSD010000001">
    <property type="protein sequence ID" value="VVD61922.1"/>
    <property type="molecule type" value="Genomic_DNA"/>
</dbReference>
<dbReference type="AlphaFoldDB" id="A0A5E4RHB4"/>
<keyword evidence="3" id="KW-1185">Reference proteome</keyword>
<organism evidence="2 3">
    <name type="scientific">Pandoraea morbifera</name>
    <dbReference type="NCBI Taxonomy" id="2508300"/>
    <lineage>
        <taxon>Bacteria</taxon>
        <taxon>Pseudomonadati</taxon>
        <taxon>Pseudomonadota</taxon>
        <taxon>Betaproteobacteria</taxon>
        <taxon>Burkholderiales</taxon>
        <taxon>Burkholderiaceae</taxon>
        <taxon>Pandoraea</taxon>
    </lineage>
</organism>
<proteinExistence type="predicted"/>
<keyword evidence="1" id="KW-0812">Transmembrane</keyword>
<accession>A0A5E4RHB4</accession>
<feature type="transmembrane region" description="Helical" evidence="1">
    <location>
        <begin position="55"/>
        <end position="75"/>
    </location>
</feature>
<evidence type="ECO:0000256" key="1">
    <source>
        <dbReference type="SAM" id="Phobius"/>
    </source>
</evidence>
<reference evidence="2 3" key="1">
    <citation type="submission" date="2019-08" db="EMBL/GenBank/DDBJ databases">
        <authorList>
            <person name="Peeters C."/>
        </authorList>
    </citation>
    <scope>NUCLEOTIDE SEQUENCE [LARGE SCALE GENOMIC DNA]</scope>
    <source>
        <strain evidence="2 3">LMG 31116</strain>
    </source>
</reference>
<gene>
    <name evidence="2" type="ORF">PMO31116_00147</name>
</gene>
<name>A0A5E4RHB4_9BURK</name>
<keyword evidence="1" id="KW-0472">Membrane</keyword>
<evidence type="ECO:0000313" key="3">
    <source>
        <dbReference type="Proteomes" id="UP000368474"/>
    </source>
</evidence>
<protein>
    <submittedName>
        <fullName evidence="2">Uncharacterized protein</fullName>
    </submittedName>
</protein>
<dbReference type="Proteomes" id="UP000368474">
    <property type="component" value="Unassembled WGS sequence"/>
</dbReference>
<sequence length="94" mass="10663">MGTLARRAAKTGLFVVVATVSLFYVRTYPQPMPLSQLDVWWAIADWLAVGHPDNVIVPVMLTAKLVVTVVVYVALIRLIRMCRQRFQHDDPRAE</sequence>
<keyword evidence="1" id="KW-1133">Transmembrane helix</keyword>